<dbReference type="CDD" id="cd04301">
    <property type="entry name" value="NAT_SF"/>
    <property type="match status" value="1"/>
</dbReference>
<dbReference type="InterPro" id="IPR016181">
    <property type="entry name" value="Acyl_CoA_acyltransferase"/>
</dbReference>
<evidence type="ECO:0000313" key="3">
    <source>
        <dbReference type="Proteomes" id="UP001221838"/>
    </source>
</evidence>
<evidence type="ECO:0000313" key="2">
    <source>
        <dbReference type="EMBL" id="MDC0708182.1"/>
    </source>
</evidence>
<evidence type="ECO:0000259" key="1">
    <source>
        <dbReference type="PROSITE" id="PS51186"/>
    </source>
</evidence>
<keyword evidence="2" id="KW-0012">Acyltransferase</keyword>
<protein>
    <submittedName>
        <fullName evidence="2">GNAT family N-acetyltransferase</fullName>
        <ecNumber evidence="2">2.3.1.-</ecNumber>
    </submittedName>
</protein>
<comment type="caution">
    <text evidence="2">The sequence shown here is derived from an EMBL/GenBank/DDBJ whole genome shotgun (WGS) entry which is preliminary data.</text>
</comment>
<dbReference type="RefSeq" id="WP_272135762.1">
    <property type="nucleotide sequence ID" value="NZ_JAQNDM010000002.1"/>
</dbReference>
<accession>A0ABT5D7E2</accession>
<proteinExistence type="predicted"/>
<keyword evidence="2" id="KW-0808">Transferase</keyword>
<dbReference type="PROSITE" id="PS51186">
    <property type="entry name" value="GNAT"/>
    <property type="match status" value="1"/>
</dbReference>
<dbReference type="EC" id="2.3.1.-" evidence="2"/>
<dbReference type="Pfam" id="PF00583">
    <property type="entry name" value="Acetyltransf_1"/>
    <property type="match status" value="1"/>
</dbReference>
<organism evidence="2 3">
    <name type="scientific">Stigmatella ashevillensis</name>
    <dbReference type="NCBI Taxonomy" id="2995309"/>
    <lineage>
        <taxon>Bacteria</taxon>
        <taxon>Pseudomonadati</taxon>
        <taxon>Myxococcota</taxon>
        <taxon>Myxococcia</taxon>
        <taxon>Myxococcales</taxon>
        <taxon>Cystobacterineae</taxon>
        <taxon>Archangiaceae</taxon>
        <taxon>Stigmatella</taxon>
    </lineage>
</organism>
<dbReference type="EMBL" id="JAQNDM010000002">
    <property type="protein sequence ID" value="MDC0708182.1"/>
    <property type="molecule type" value="Genomic_DNA"/>
</dbReference>
<dbReference type="InterPro" id="IPR000182">
    <property type="entry name" value="GNAT_dom"/>
</dbReference>
<reference evidence="2 3" key="1">
    <citation type="submission" date="2022-11" db="EMBL/GenBank/DDBJ databases">
        <title>Minimal conservation of predation-associated metabolite biosynthetic gene clusters underscores biosynthetic potential of Myxococcota including descriptions for ten novel species: Archangium lansinium sp. nov., Myxococcus landrumus sp. nov., Nannocystis bai.</title>
        <authorList>
            <person name="Ahearne A."/>
            <person name="Stevens C."/>
            <person name="Dowd S."/>
        </authorList>
    </citation>
    <scope>NUCLEOTIDE SEQUENCE [LARGE SCALE GENOMIC DNA]</scope>
    <source>
        <strain evidence="2 3">NCWAL01</strain>
    </source>
</reference>
<feature type="domain" description="N-acetyltransferase" evidence="1">
    <location>
        <begin position="131"/>
        <end position="273"/>
    </location>
</feature>
<sequence>MTSSNSSSMSKQAAEALAQARRFSRALQDRTATRTLRFSAGTALFNDLFPKSWSHNFLRVDAPAEGISAQALAAQAEVLHGEAGHTHRRLWVDDAATGEQFLDGLASLGWQTTCEWVMAHLGEVPLPDPRVTVQEFSHEGMRPFWEEMFRRMEFVQDEKTVQQLTERNLHLGQQSSVRHFGAVFEGRIVSACDLYPGEGMAEIQDVETLEEFRKKGFSRSVLLTALRAARERGAAFTFLTTDADDWPKEFYGRLGFQAVGRFFVFVRTPSRPE</sequence>
<keyword evidence="3" id="KW-1185">Reference proteome</keyword>
<dbReference type="Gene3D" id="3.40.630.30">
    <property type="match status" value="1"/>
</dbReference>
<gene>
    <name evidence="2" type="ORF">POL68_06845</name>
</gene>
<dbReference type="GO" id="GO:0016746">
    <property type="term" value="F:acyltransferase activity"/>
    <property type="evidence" value="ECO:0007669"/>
    <property type="project" value="UniProtKB-KW"/>
</dbReference>
<dbReference type="SUPFAM" id="SSF55729">
    <property type="entry name" value="Acyl-CoA N-acyltransferases (Nat)"/>
    <property type="match status" value="1"/>
</dbReference>
<name>A0ABT5D7E2_9BACT</name>
<dbReference type="Proteomes" id="UP001221838">
    <property type="component" value="Unassembled WGS sequence"/>
</dbReference>